<organism evidence="10 11">
    <name type="scientific">Rhizobium esperanzae</name>
    <dbReference type="NCBI Taxonomy" id="1967781"/>
    <lineage>
        <taxon>Bacteria</taxon>
        <taxon>Pseudomonadati</taxon>
        <taxon>Pseudomonadota</taxon>
        <taxon>Alphaproteobacteria</taxon>
        <taxon>Hyphomicrobiales</taxon>
        <taxon>Rhizobiaceae</taxon>
        <taxon>Rhizobium/Agrobacterium group</taxon>
        <taxon>Rhizobium</taxon>
    </lineage>
</organism>
<dbReference type="CDD" id="cd08422">
    <property type="entry name" value="PBP2_CrgA_like"/>
    <property type="match status" value="1"/>
</dbReference>
<dbReference type="SUPFAM" id="SSF53850">
    <property type="entry name" value="Periplasmic binding protein-like II"/>
    <property type="match status" value="1"/>
</dbReference>
<dbReference type="Pfam" id="PF00126">
    <property type="entry name" value="HTH_1"/>
    <property type="match status" value="1"/>
</dbReference>
<accession>A0A7W6UKT8</accession>
<dbReference type="GO" id="GO:0003700">
    <property type="term" value="F:DNA-binding transcription factor activity"/>
    <property type="evidence" value="ECO:0007669"/>
    <property type="project" value="InterPro"/>
</dbReference>
<comment type="caution">
    <text evidence="10">The sequence shown here is derived from an EMBL/GenBank/DDBJ whole genome shotgun (WGS) entry which is preliminary data.</text>
</comment>
<evidence type="ECO:0000313" key="10">
    <source>
        <dbReference type="EMBL" id="MBB4439950.1"/>
    </source>
</evidence>
<dbReference type="RefSeq" id="WP_064650008.1">
    <property type="nucleotide sequence ID" value="NZ_JACIHI010000007.1"/>
</dbReference>
<evidence type="ECO:0000256" key="4">
    <source>
        <dbReference type="ARBA" id="ARBA00023163"/>
    </source>
</evidence>
<dbReference type="InterPro" id="IPR058163">
    <property type="entry name" value="LysR-type_TF_proteobact-type"/>
</dbReference>
<dbReference type="FunFam" id="1.10.10.10:FF:000001">
    <property type="entry name" value="LysR family transcriptional regulator"/>
    <property type="match status" value="1"/>
</dbReference>
<dbReference type="PANTHER" id="PTHR30537:SF5">
    <property type="entry name" value="HTH-TYPE TRANSCRIPTIONAL ACTIVATOR TTDR-RELATED"/>
    <property type="match status" value="1"/>
</dbReference>
<dbReference type="InterPro" id="IPR005119">
    <property type="entry name" value="LysR_subst-bd"/>
</dbReference>
<dbReference type="PANTHER" id="PTHR30537">
    <property type="entry name" value="HTH-TYPE TRANSCRIPTIONAL REGULATOR"/>
    <property type="match status" value="1"/>
</dbReference>
<reference evidence="10 11" key="1">
    <citation type="submission" date="2020-08" db="EMBL/GenBank/DDBJ databases">
        <title>Genomic Encyclopedia of Type Strains, Phase IV (KMG-V): Genome sequencing to study the core and pangenomes of soil and plant-associated prokaryotes.</title>
        <authorList>
            <person name="Whitman W."/>
        </authorList>
    </citation>
    <scope>NUCLEOTIDE SEQUENCE [LARGE SCALE GENOMIC DNA]</scope>
    <source>
        <strain evidence="10 11">SEMIA 414</strain>
    </source>
</reference>
<dbReference type="SUPFAM" id="SSF46785">
    <property type="entry name" value="Winged helix' DNA-binding domain"/>
    <property type="match status" value="1"/>
</dbReference>
<evidence type="ECO:0000313" key="11">
    <source>
        <dbReference type="Proteomes" id="UP000533724"/>
    </source>
</evidence>
<evidence type="ECO:0000256" key="5">
    <source>
        <dbReference type="ARBA" id="ARBA00054626"/>
    </source>
</evidence>
<dbReference type="InterPro" id="IPR000847">
    <property type="entry name" value="LysR_HTH_N"/>
</dbReference>
<gene>
    <name evidence="10" type="ORF">GGE15_003226</name>
</gene>
<evidence type="ECO:0000256" key="2">
    <source>
        <dbReference type="ARBA" id="ARBA00023015"/>
    </source>
</evidence>
<dbReference type="AlphaFoldDB" id="A0A7W6UKT8"/>
<dbReference type="PROSITE" id="PS50931">
    <property type="entry name" value="HTH_LYSR"/>
    <property type="match status" value="1"/>
</dbReference>
<keyword evidence="4" id="KW-0804">Transcription</keyword>
<protein>
    <recommendedName>
        <fullName evidence="6">HTH-type transcriptional regulator TtuA</fullName>
    </recommendedName>
    <alternativeName>
        <fullName evidence="7">Tartrate utilization transcriptional regulator</fullName>
    </alternativeName>
</protein>
<comment type="function">
    <text evidence="5">Transcriptional regulator of the ttuABCDE tartrate utilization operon.</text>
</comment>
<dbReference type="GO" id="GO:0043565">
    <property type="term" value="F:sequence-specific DNA binding"/>
    <property type="evidence" value="ECO:0007669"/>
    <property type="project" value="TreeGrafter"/>
</dbReference>
<dbReference type="InterPro" id="IPR036388">
    <property type="entry name" value="WH-like_DNA-bd_sf"/>
</dbReference>
<evidence type="ECO:0000256" key="8">
    <source>
        <dbReference type="SAM" id="MobiDB-lite"/>
    </source>
</evidence>
<keyword evidence="3 10" id="KW-0238">DNA-binding</keyword>
<feature type="domain" description="HTH lysR-type" evidence="9">
    <location>
        <begin position="1"/>
        <end position="58"/>
    </location>
</feature>
<dbReference type="Pfam" id="PF03466">
    <property type="entry name" value="LysR_substrate"/>
    <property type="match status" value="1"/>
</dbReference>
<dbReference type="Gene3D" id="1.10.10.10">
    <property type="entry name" value="Winged helix-like DNA-binding domain superfamily/Winged helix DNA-binding domain"/>
    <property type="match status" value="1"/>
</dbReference>
<dbReference type="EMBL" id="JACIHI010000007">
    <property type="protein sequence ID" value="MBB4439950.1"/>
    <property type="molecule type" value="Genomic_DNA"/>
</dbReference>
<evidence type="ECO:0000256" key="6">
    <source>
        <dbReference type="ARBA" id="ARBA00067332"/>
    </source>
</evidence>
<feature type="region of interest" description="Disordered" evidence="8">
    <location>
        <begin position="289"/>
        <end position="314"/>
    </location>
</feature>
<dbReference type="Gene3D" id="3.40.190.290">
    <property type="match status" value="1"/>
</dbReference>
<dbReference type="InterPro" id="IPR036390">
    <property type="entry name" value="WH_DNA-bd_sf"/>
</dbReference>
<dbReference type="Proteomes" id="UP000533724">
    <property type="component" value="Unassembled WGS sequence"/>
</dbReference>
<evidence type="ECO:0000256" key="1">
    <source>
        <dbReference type="ARBA" id="ARBA00009437"/>
    </source>
</evidence>
<dbReference type="GO" id="GO:0006351">
    <property type="term" value="P:DNA-templated transcription"/>
    <property type="evidence" value="ECO:0007669"/>
    <property type="project" value="TreeGrafter"/>
</dbReference>
<evidence type="ECO:0000259" key="9">
    <source>
        <dbReference type="PROSITE" id="PS50931"/>
    </source>
</evidence>
<sequence>MHIDELRTFVEVADAGGVSAAAFRLGLSKSVISRRLARLEAGLGVQLLSRSTRGIFLTEAGESFREYAVRASAEMEMALDAIRLENELRGRLRVAVPLCDGELHFTPVLADMAHHHPDLRIDVTYSDRVVDLVAEGFDCAIRVGVLRDSSLLARRVGVINYKLVASPDYVALHGSPETPDELSFHKTLTGTQAWNLNEHGKIITFQPDGHFKADSSNALASAAVAGLGIAYLPDFVTHQYLASGALIPIMDSYPIPAAGIFLLRPSSPYTTAKVRVFSDLLARSLVTNRSHQVAGKPGPQKPHRSASGELELTH</sequence>
<evidence type="ECO:0000256" key="3">
    <source>
        <dbReference type="ARBA" id="ARBA00023125"/>
    </source>
</evidence>
<proteinExistence type="inferred from homology"/>
<name>A0A7W6UKT8_9HYPH</name>
<keyword evidence="2" id="KW-0805">Transcription regulation</keyword>
<comment type="similarity">
    <text evidence="1">Belongs to the LysR transcriptional regulatory family.</text>
</comment>
<evidence type="ECO:0000256" key="7">
    <source>
        <dbReference type="ARBA" id="ARBA00083243"/>
    </source>
</evidence>